<keyword evidence="6" id="KW-0378">Hydrolase</keyword>
<dbReference type="STRING" id="1121325.SAMN04515677_103512"/>
<evidence type="ECO:0000256" key="6">
    <source>
        <dbReference type="ARBA" id="ARBA00022801"/>
    </source>
</evidence>
<dbReference type="InterPro" id="IPR008947">
    <property type="entry name" value="PLipase_C/P1_nuclease_dom_sf"/>
</dbReference>
<reference evidence="10 11" key="1">
    <citation type="submission" date="2016-10" db="EMBL/GenBank/DDBJ databases">
        <authorList>
            <person name="de Groot N.N."/>
        </authorList>
    </citation>
    <scope>NUCLEOTIDE SEQUENCE [LARGE SCALE GENOMIC DNA]</scope>
    <source>
        <strain evidence="10 11">DSM 797</strain>
    </source>
</reference>
<evidence type="ECO:0000313" key="11">
    <source>
        <dbReference type="Proteomes" id="UP000199068"/>
    </source>
</evidence>
<dbReference type="AlphaFoldDB" id="A0A1G9N7M2"/>
<keyword evidence="3" id="KW-0964">Secreted</keyword>
<dbReference type="SUPFAM" id="SSF48537">
    <property type="entry name" value="Phospholipase C/P1 nuclease"/>
    <property type="match status" value="1"/>
</dbReference>
<keyword evidence="7" id="KW-0862">Zinc</keyword>
<keyword evidence="11" id="KW-1185">Reference proteome</keyword>
<keyword evidence="5" id="KW-0732">Signal</keyword>
<feature type="domain" description="Zn-dependent PLC" evidence="9">
    <location>
        <begin position="22"/>
        <end position="237"/>
    </location>
</feature>
<accession>A0A1G9N7M2</accession>
<dbReference type="GO" id="GO:0034480">
    <property type="term" value="F:phosphatidylcholine phospholipase C activity"/>
    <property type="evidence" value="ECO:0007669"/>
    <property type="project" value="UniProtKB-EC"/>
</dbReference>
<dbReference type="RefSeq" id="WP_170139106.1">
    <property type="nucleotide sequence ID" value="NZ_FNGW01000003.1"/>
</dbReference>
<dbReference type="Proteomes" id="UP000199068">
    <property type="component" value="Unassembled WGS sequence"/>
</dbReference>
<organism evidence="10 11">
    <name type="scientific">Romboutsia lituseburensis DSM 797</name>
    <dbReference type="NCBI Taxonomy" id="1121325"/>
    <lineage>
        <taxon>Bacteria</taxon>
        <taxon>Bacillati</taxon>
        <taxon>Bacillota</taxon>
        <taxon>Clostridia</taxon>
        <taxon>Peptostreptococcales</taxon>
        <taxon>Peptostreptococcaceae</taxon>
        <taxon>Romboutsia</taxon>
    </lineage>
</organism>
<proteinExistence type="predicted"/>
<keyword evidence="4" id="KW-0479">Metal-binding</keyword>
<evidence type="ECO:0000259" key="9">
    <source>
        <dbReference type="PROSITE" id="PS51346"/>
    </source>
</evidence>
<evidence type="ECO:0000256" key="1">
    <source>
        <dbReference type="ARBA" id="ARBA00012018"/>
    </source>
</evidence>
<name>A0A1G9N7M2_9FIRM</name>
<protein>
    <recommendedName>
        <fullName evidence="2">Phospholipase C</fullName>
        <ecNumber evidence="1">3.1.4.3</ecNumber>
    </recommendedName>
    <alternativeName>
        <fullName evidence="8">Phosphatidylcholine cholinephosphohydrolase</fullName>
    </alternativeName>
</protein>
<evidence type="ECO:0000256" key="2">
    <source>
        <dbReference type="ARBA" id="ARBA00018391"/>
    </source>
</evidence>
<evidence type="ECO:0000256" key="4">
    <source>
        <dbReference type="ARBA" id="ARBA00022723"/>
    </source>
</evidence>
<gene>
    <name evidence="10" type="ORF">SAMN04515677_103512</name>
</gene>
<evidence type="ECO:0000256" key="3">
    <source>
        <dbReference type="ARBA" id="ARBA00022525"/>
    </source>
</evidence>
<dbReference type="SMART" id="SM00770">
    <property type="entry name" value="Zn_dep_PLPC"/>
    <property type="match status" value="1"/>
</dbReference>
<evidence type="ECO:0000256" key="7">
    <source>
        <dbReference type="ARBA" id="ARBA00022833"/>
    </source>
</evidence>
<dbReference type="CDD" id="cd11009">
    <property type="entry name" value="Zn_dep_PLPC"/>
    <property type="match status" value="1"/>
</dbReference>
<evidence type="ECO:0000256" key="8">
    <source>
        <dbReference type="ARBA" id="ARBA00031285"/>
    </source>
</evidence>
<evidence type="ECO:0000313" key="10">
    <source>
        <dbReference type="EMBL" id="SDL82529.1"/>
    </source>
</evidence>
<dbReference type="EMBL" id="FNGW01000003">
    <property type="protein sequence ID" value="SDL82529.1"/>
    <property type="molecule type" value="Genomic_DNA"/>
</dbReference>
<dbReference type="InterPro" id="IPR029002">
    <property type="entry name" value="PLPC/GPLD1"/>
</dbReference>
<dbReference type="GO" id="GO:0008270">
    <property type="term" value="F:zinc ion binding"/>
    <property type="evidence" value="ECO:0007669"/>
    <property type="project" value="InterPro"/>
</dbReference>
<dbReference type="EC" id="3.1.4.3" evidence="1"/>
<dbReference type="InterPro" id="IPR001531">
    <property type="entry name" value="Zn_PLipaseC"/>
</dbReference>
<evidence type="ECO:0000256" key="5">
    <source>
        <dbReference type="ARBA" id="ARBA00022729"/>
    </source>
</evidence>
<dbReference type="PROSITE" id="PS51346">
    <property type="entry name" value="PROKAR_ZN_DEPEND_PLPC_2"/>
    <property type="match status" value="1"/>
</dbReference>
<dbReference type="Gene3D" id="1.10.575.10">
    <property type="entry name" value="P1 Nuclease"/>
    <property type="match status" value="1"/>
</dbReference>
<sequence>MKSPLGNAYSATINGTFKVLNPFKKVIIKTNCEVHKFIQKNALNLLHQNGYEKEYNFFSKYMIDINKGIVWADQDFKSYYHFYNPNNPQNKFGSEDNALTLAQKYYNNAISYYNNGDYSKSMFLFGAASHLVQDLTVPQHAKGTVLDNHIQFEGYIRINYKKIKNFQSKNQPIILNSIEEYLNYNGFNALEIDNQYNKIKDLKTRFLLTGIKCVTLAQESSAGLMITFYQQLNSYQR</sequence>
<dbReference type="Pfam" id="PF00882">
    <property type="entry name" value="Zn_dep_PLPC"/>
    <property type="match status" value="1"/>
</dbReference>